<dbReference type="EMBL" id="FNBN01000007">
    <property type="protein sequence ID" value="SDG87076.1"/>
    <property type="molecule type" value="Genomic_DNA"/>
</dbReference>
<evidence type="ECO:0000313" key="1">
    <source>
        <dbReference type="EMBL" id="SDG87076.1"/>
    </source>
</evidence>
<evidence type="ECO:0000313" key="2">
    <source>
        <dbReference type="Proteomes" id="UP000199045"/>
    </source>
</evidence>
<organism evidence="1 2">
    <name type="scientific">Chitinophaga filiformis</name>
    <name type="common">Myxococcus filiformis</name>
    <name type="synonym">Flexibacter filiformis</name>
    <dbReference type="NCBI Taxonomy" id="104663"/>
    <lineage>
        <taxon>Bacteria</taxon>
        <taxon>Pseudomonadati</taxon>
        <taxon>Bacteroidota</taxon>
        <taxon>Chitinophagia</taxon>
        <taxon>Chitinophagales</taxon>
        <taxon>Chitinophagaceae</taxon>
        <taxon>Chitinophaga</taxon>
    </lineage>
</organism>
<dbReference type="SUPFAM" id="SSF52540">
    <property type="entry name" value="P-loop containing nucleoside triphosphate hydrolases"/>
    <property type="match status" value="1"/>
</dbReference>
<dbReference type="Gene3D" id="3.40.50.300">
    <property type="entry name" value="P-loop containing nucleotide triphosphate hydrolases"/>
    <property type="match status" value="1"/>
</dbReference>
<gene>
    <name evidence="1" type="ORF">SAMN04488121_10759</name>
</gene>
<sequence>MIKRVAAKGKEYYGSKFEIDDIDRPVITKLLTYFLRDEDVAAAERIDLNKGLLLTGPIGCGKTSLIRILRLLALPAYKPIIRSCRDICFEYGNFGFDILQKYSSRSFEPRTSTPRAYCFDDLGMESTVNYWGNNFNVMREILLSRYDLMINYRMVTFATTNKNAEELEETYGPQVRSRMRAMFNLIAFHPESRDKR</sequence>
<dbReference type="OrthoDB" id="835620at2"/>
<name>A0A1G7XSL1_CHIFI</name>
<reference evidence="1 2" key="1">
    <citation type="submission" date="2016-10" db="EMBL/GenBank/DDBJ databases">
        <authorList>
            <person name="de Groot N.N."/>
        </authorList>
    </citation>
    <scope>NUCLEOTIDE SEQUENCE [LARGE SCALE GENOMIC DNA]</scope>
    <source>
        <strain evidence="1 2">DSM 527</strain>
    </source>
</reference>
<protein>
    <recommendedName>
        <fullName evidence="3">ATPase family associated with various cellular activities (AAA)</fullName>
    </recommendedName>
</protein>
<dbReference type="AlphaFoldDB" id="A0A1G7XSL1"/>
<proteinExistence type="predicted"/>
<accession>A0A1G7XSL1</accession>
<dbReference type="STRING" id="104663.SAMN04488121_10759"/>
<dbReference type="Proteomes" id="UP000199045">
    <property type="component" value="Unassembled WGS sequence"/>
</dbReference>
<dbReference type="InterPro" id="IPR027417">
    <property type="entry name" value="P-loop_NTPase"/>
</dbReference>
<evidence type="ECO:0008006" key="3">
    <source>
        <dbReference type="Google" id="ProtNLM"/>
    </source>
</evidence>